<evidence type="ECO:0000313" key="3">
    <source>
        <dbReference type="Proteomes" id="UP001157091"/>
    </source>
</evidence>
<gene>
    <name evidence="2" type="ORF">GCM10025864_33470</name>
</gene>
<dbReference type="Proteomes" id="UP001157091">
    <property type="component" value="Unassembled WGS sequence"/>
</dbReference>
<dbReference type="InterPro" id="IPR043857">
    <property type="entry name" value="DUF5819"/>
</dbReference>
<proteinExistence type="predicted"/>
<evidence type="ECO:0000313" key="2">
    <source>
        <dbReference type="EMBL" id="GMA25588.1"/>
    </source>
</evidence>
<organism evidence="2 3">
    <name type="scientific">Luteimicrobium album</name>
    <dbReference type="NCBI Taxonomy" id="1054550"/>
    <lineage>
        <taxon>Bacteria</taxon>
        <taxon>Bacillati</taxon>
        <taxon>Actinomycetota</taxon>
        <taxon>Actinomycetes</taxon>
        <taxon>Micrococcales</taxon>
        <taxon>Luteimicrobium</taxon>
    </lineage>
</organism>
<dbReference type="Pfam" id="PF19136">
    <property type="entry name" value="DUF5819"/>
    <property type="match status" value="1"/>
</dbReference>
<reference evidence="3" key="1">
    <citation type="journal article" date="2019" name="Int. J. Syst. Evol. Microbiol.">
        <title>The Global Catalogue of Microorganisms (GCM) 10K type strain sequencing project: providing services to taxonomists for standard genome sequencing and annotation.</title>
        <authorList>
            <consortium name="The Broad Institute Genomics Platform"/>
            <consortium name="The Broad Institute Genome Sequencing Center for Infectious Disease"/>
            <person name="Wu L."/>
            <person name="Ma J."/>
        </authorList>
    </citation>
    <scope>NUCLEOTIDE SEQUENCE [LARGE SCALE GENOMIC DNA]</scope>
    <source>
        <strain evidence="3">NBRC 106348</strain>
    </source>
</reference>
<dbReference type="EMBL" id="BSUK01000001">
    <property type="protein sequence ID" value="GMA25588.1"/>
    <property type="molecule type" value="Genomic_DNA"/>
</dbReference>
<name>A0ABQ6I4A0_9MICO</name>
<protein>
    <submittedName>
        <fullName evidence="2">Uncharacterized protein</fullName>
    </submittedName>
</protein>
<feature type="compositionally biased region" description="Basic and acidic residues" evidence="1">
    <location>
        <begin position="181"/>
        <end position="193"/>
    </location>
</feature>
<evidence type="ECO:0000256" key="1">
    <source>
        <dbReference type="SAM" id="MobiDB-lite"/>
    </source>
</evidence>
<accession>A0ABQ6I4A0</accession>
<comment type="caution">
    <text evidence="2">The sequence shown here is derived from an EMBL/GenBank/DDBJ whole genome shotgun (WGS) entry which is preliminary data.</text>
</comment>
<keyword evidence="3" id="KW-1185">Reference proteome</keyword>
<sequence>MNAPLRSYMLPLFQQNWSLFAPNPVADQYLLEVRGVSKDLTTTPWLTPSADELEGLRHSVLPDRTVRLTSELSRSAARAINGLPDEAEKYVGWNYHYDAWNRLRDDMASTNHGSVSTAIDTALGYDEVLTLYATQFLAATPHDGIDVTYVQYRIVRDQTESYYSTARGTTSRTTVVTSGRRPLETRPGQDRKGFSAFVDSQGSR</sequence>
<feature type="region of interest" description="Disordered" evidence="1">
    <location>
        <begin position="179"/>
        <end position="204"/>
    </location>
</feature>